<protein>
    <submittedName>
        <fullName evidence="6">(pine wood nematode) hypothetical protein</fullName>
    </submittedName>
</protein>
<evidence type="ECO:0000313" key="7">
    <source>
        <dbReference type="EMBL" id="CAG9087607.1"/>
    </source>
</evidence>
<evidence type="ECO:0000313" key="10">
    <source>
        <dbReference type="WBParaSite" id="BXY_0211000.1"/>
    </source>
</evidence>
<dbReference type="EMBL" id="CAJFDI010000001">
    <property type="protein sequence ID" value="CAD5211081.1"/>
    <property type="molecule type" value="Genomic_DNA"/>
</dbReference>
<name>A0A1I7RN24_BURXY</name>
<evidence type="ECO:0000313" key="9">
    <source>
        <dbReference type="Proteomes" id="UP000659654"/>
    </source>
</evidence>
<dbReference type="Proteomes" id="UP000582659">
    <property type="component" value="Unassembled WGS sequence"/>
</dbReference>
<dbReference type="SMR" id="A0A1I7RN24"/>
<organism evidence="8 10">
    <name type="scientific">Bursaphelenchus xylophilus</name>
    <name type="common">Pinewood nematode worm</name>
    <name type="synonym">Aphelenchoides xylophilus</name>
    <dbReference type="NCBI Taxonomy" id="6326"/>
    <lineage>
        <taxon>Eukaryota</taxon>
        <taxon>Metazoa</taxon>
        <taxon>Ecdysozoa</taxon>
        <taxon>Nematoda</taxon>
        <taxon>Chromadorea</taxon>
        <taxon>Rhabditida</taxon>
        <taxon>Tylenchina</taxon>
        <taxon>Tylenchomorpha</taxon>
        <taxon>Aphelenchoidea</taxon>
        <taxon>Aphelenchoididae</taxon>
        <taxon>Bursaphelenchus</taxon>
    </lineage>
</organism>
<gene>
    <name evidence="6" type="ORF">BXYJ_LOCUS2250</name>
</gene>
<evidence type="ECO:0000313" key="6">
    <source>
        <dbReference type="EMBL" id="CAD5211081.1"/>
    </source>
</evidence>
<evidence type="ECO:0000313" key="8">
    <source>
        <dbReference type="Proteomes" id="UP000095284"/>
    </source>
</evidence>
<accession>A0A1I7RN24</accession>
<dbReference type="OrthoDB" id="448280at2759"/>
<comment type="subcellular location">
    <subcellularLocation>
        <location evidence="1">Membrane</location>
        <topology evidence="1">Multi-pass membrane protein</topology>
    </subcellularLocation>
</comment>
<feature type="transmembrane region" description="Helical" evidence="5">
    <location>
        <begin position="202"/>
        <end position="225"/>
    </location>
</feature>
<dbReference type="eggNOG" id="KOG1558">
    <property type="taxonomic scope" value="Eukaryota"/>
</dbReference>
<dbReference type="AlphaFoldDB" id="A0A1I7RN24"/>
<reference evidence="10" key="1">
    <citation type="submission" date="2016-11" db="UniProtKB">
        <authorList>
            <consortium name="WormBaseParasite"/>
        </authorList>
    </citation>
    <scope>IDENTIFICATION</scope>
</reference>
<evidence type="ECO:0000256" key="2">
    <source>
        <dbReference type="ARBA" id="ARBA00022692"/>
    </source>
</evidence>
<feature type="transmembrane region" description="Helical" evidence="5">
    <location>
        <begin position="268"/>
        <end position="291"/>
    </location>
</feature>
<feature type="transmembrane region" description="Helical" evidence="5">
    <location>
        <begin position="175"/>
        <end position="196"/>
    </location>
</feature>
<proteinExistence type="predicted"/>
<keyword evidence="9" id="KW-1185">Reference proteome</keyword>
<dbReference type="GO" id="GO:0005886">
    <property type="term" value="C:plasma membrane"/>
    <property type="evidence" value="ECO:0007669"/>
    <property type="project" value="TreeGrafter"/>
</dbReference>
<dbReference type="InterPro" id="IPR003689">
    <property type="entry name" value="ZIP"/>
</dbReference>
<feature type="transmembrane region" description="Helical" evidence="5">
    <location>
        <begin position="232"/>
        <end position="256"/>
    </location>
</feature>
<feature type="transmembrane region" description="Helical" evidence="5">
    <location>
        <begin position="99"/>
        <end position="116"/>
    </location>
</feature>
<keyword evidence="3 5" id="KW-1133">Transmembrane helix</keyword>
<evidence type="ECO:0000256" key="5">
    <source>
        <dbReference type="SAM" id="Phobius"/>
    </source>
</evidence>
<evidence type="ECO:0000256" key="4">
    <source>
        <dbReference type="ARBA" id="ARBA00023136"/>
    </source>
</evidence>
<feature type="transmembrane region" description="Helical" evidence="5">
    <location>
        <begin position="55"/>
        <end position="79"/>
    </location>
</feature>
<sequence length="329" mass="35744">MNNHTDPPIPPTPLVPTRNALKAVLILGLFFSTFLASISALVLKRATASANSPRAQTIFSIVSCFGGGVFLATCLMHLLPESIEQIAKGQNQLKLELDFPLPEFCISLGFMFVMFVEQAAIFAHERQWIGGQSLLAHEDHEGDTRPIVEEERRSVASSIISDDHFEHETHSTMRAALLVMAISLHAVFEGLSVGMIQEVSALLQICGALLIHKVVIGLSLGVRLVQSNMKPFGIVLCCIIFSGQVVVGGFLGLGIMDILRGESIGLTNFIGGILQAFAAGTFLYITCFEILPHELNKPGYRPLKLLFLSAGFALITFFIAYFPDADDGK</sequence>
<reference evidence="7" key="2">
    <citation type="submission" date="2020-08" db="EMBL/GenBank/DDBJ databases">
        <authorList>
            <person name="Kikuchi T."/>
        </authorList>
    </citation>
    <scope>NUCLEOTIDE SEQUENCE</scope>
    <source>
        <strain evidence="6">Ka4C1</strain>
    </source>
</reference>
<dbReference type="PANTHER" id="PTHR11040:SF140">
    <property type="entry name" value="ZRT (ZRT), IRT- (IRT-) LIKE PROTEIN TRANSPORTER"/>
    <property type="match status" value="1"/>
</dbReference>
<evidence type="ECO:0000256" key="3">
    <source>
        <dbReference type="ARBA" id="ARBA00022989"/>
    </source>
</evidence>
<feature type="transmembrane region" description="Helical" evidence="5">
    <location>
        <begin position="20"/>
        <end position="43"/>
    </location>
</feature>
<keyword evidence="2 5" id="KW-0812">Transmembrane</keyword>
<dbReference type="EMBL" id="CAJFCV020000001">
    <property type="protein sequence ID" value="CAG9087607.1"/>
    <property type="molecule type" value="Genomic_DNA"/>
</dbReference>
<feature type="transmembrane region" description="Helical" evidence="5">
    <location>
        <begin position="303"/>
        <end position="322"/>
    </location>
</feature>
<dbReference type="Pfam" id="PF02535">
    <property type="entry name" value="Zip"/>
    <property type="match status" value="1"/>
</dbReference>
<dbReference type="Proteomes" id="UP000659654">
    <property type="component" value="Unassembled WGS sequence"/>
</dbReference>
<dbReference type="WBParaSite" id="BXY_0211000.1">
    <property type="protein sequence ID" value="BXY_0211000.1"/>
    <property type="gene ID" value="BXY_0211000"/>
</dbReference>
<dbReference type="PANTHER" id="PTHR11040">
    <property type="entry name" value="ZINC/IRON TRANSPORTER"/>
    <property type="match status" value="1"/>
</dbReference>
<dbReference type="GO" id="GO:0005385">
    <property type="term" value="F:zinc ion transmembrane transporter activity"/>
    <property type="evidence" value="ECO:0007669"/>
    <property type="project" value="TreeGrafter"/>
</dbReference>
<evidence type="ECO:0000256" key="1">
    <source>
        <dbReference type="ARBA" id="ARBA00004141"/>
    </source>
</evidence>
<keyword evidence="4 5" id="KW-0472">Membrane</keyword>
<dbReference type="Proteomes" id="UP000095284">
    <property type="component" value="Unplaced"/>
</dbReference>